<evidence type="ECO:0000313" key="4">
    <source>
        <dbReference type="Proteomes" id="UP001493487"/>
    </source>
</evidence>
<reference evidence="3 4" key="1">
    <citation type="journal article" date="2023" name="Genome Announc.">
        <title>Pan-Genome Analyses of the Genus Cohnella and Proposal of the Novel Species Cohnella silvisoli sp. nov., Isolated from Forest Soil.</title>
        <authorList>
            <person name="Wang C."/>
            <person name="Mao L."/>
            <person name="Bao G."/>
            <person name="Zhu H."/>
        </authorList>
    </citation>
    <scope>NUCLEOTIDE SEQUENCE [LARGE SCALE GENOMIC DNA]</scope>
    <source>
        <strain evidence="3 4">NL03-T5-1</strain>
    </source>
</reference>
<dbReference type="Pfam" id="PF25842">
    <property type="entry name" value="NfeD_TM"/>
    <property type="match status" value="1"/>
</dbReference>
<feature type="domain" description="Membrane protein NfeD2 N-terminal transmembrane" evidence="2">
    <location>
        <begin position="1"/>
        <end position="95"/>
    </location>
</feature>
<gene>
    <name evidence="3" type="ORF">QJS35_13880</name>
</gene>
<dbReference type="Proteomes" id="UP001493487">
    <property type="component" value="Unassembled WGS sequence"/>
</dbReference>
<accession>A0ABV1KU20</accession>
<evidence type="ECO:0000313" key="3">
    <source>
        <dbReference type="EMBL" id="MEQ4483481.1"/>
    </source>
</evidence>
<dbReference type="InterPro" id="IPR012340">
    <property type="entry name" value="NA-bd_OB-fold"/>
</dbReference>
<keyword evidence="1" id="KW-0812">Transmembrane</keyword>
<keyword evidence="1" id="KW-0472">Membrane</keyword>
<sequence>METLMLVLFAIGAGYAVLSLIVGDVFGLEIHAGELPFLSPTIIATFMTVFGGIGYMLLHSTGWSALPVAGLSLLAGLGVSSVVLFLVVIPLHAAQKGTAQSAKAMIGHEAKVITSIEALRLGEIVYEQGGTRHSAPAKAIEESVIPQGTQVRIVDEMAGTFVVEKVKL</sequence>
<organism evidence="3 4">
    <name type="scientific">Cohnella silvisoli</name>
    <dbReference type="NCBI Taxonomy" id="2873699"/>
    <lineage>
        <taxon>Bacteria</taxon>
        <taxon>Bacillati</taxon>
        <taxon>Bacillota</taxon>
        <taxon>Bacilli</taxon>
        <taxon>Bacillales</taxon>
        <taxon>Paenibacillaceae</taxon>
        <taxon>Cohnella</taxon>
    </lineage>
</organism>
<keyword evidence="4" id="KW-1185">Reference proteome</keyword>
<keyword evidence="1" id="KW-1133">Transmembrane helix</keyword>
<protein>
    <submittedName>
        <fullName evidence="3">NfeD family protein</fullName>
    </submittedName>
</protein>
<feature type="transmembrane region" description="Helical" evidence="1">
    <location>
        <begin position="35"/>
        <end position="58"/>
    </location>
</feature>
<evidence type="ECO:0000259" key="2">
    <source>
        <dbReference type="Pfam" id="PF25842"/>
    </source>
</evidence>
<feature type="transmembrane region" description="Helical" evidence="1">
    <location>
        <begin position="64"/>
        <end position="89"/>
    </location>
</feature>
<dbReference type="RefSeq" id="WP_232185789.1">
    <property type="nucleotide sequence ID" value="NZ_JAIOAP010000006.1"/>
</dbReference>
<proteinExistence type="predicted"/>
<feature type="transmembrane region" description="Helical" evidence="1">
    <location>
        <begin position="6"/>
        <end position="28"/>
    </location>
</feature>
<name>A0ABV1KU20_9BACL</name>
<comment type="caution">
    <text evidence="3">The sequence shown here is derived from an EMBL/GenBank/DDBJ whole genome shotgun (WGS) entry which is preliminary data.</text>
</comment>
<evidence type="ECO:0000256" key="1">
    <source>
        <dbReference type="SAM" id="Phobius"/>
    </source>
</evidence>
<dbReference type="InterPro" id="IPR058653">
    <property type="entry name" value="NfeD2_TM"/>
</dbReference>
<dbReference type="Gene3D" id="2.40.50.140">
    <property type="entry name" value="Nucleic acid-binding proteins"/>
    <property type="match status" value="1"/>
</dbReference>
<dbReference type="EMBL" id="JASKHM010000007">
    <property type="protein sequence ID" value="MEQ4483481.1"/>
    <property type="molecule type" value="Genomic_DNA"/>
</dbReference>